<gene>
    <name evidence="1" type="ORF">AVDCRST_MAG81-2689</name>
</gene>
<evidence type="ECO:0000313" key="1">
    <source>
        <dbReference type="EMBL" id="CAA9578866.1"/>
    </source>
</evidence>
<proteinExistence type="predicted"/>
<sequence length="75" mass="8818">MIDRDAIREQVIFYRKATSQQERNDCLYQIAISLNLLRAIEVEQITRRNGALSEEQRQRVLGFIEVYFGLDLGRS</sequence>
<name>A0A6J4VJ67_9CYAN</name>
<reference evidence="1" key="1">
    <citation type="submission" date="2020-02" db="EMBL/GenBank/DDBJ databases">
        <authorList>
            <person name="Meier V. D."/>
        </authorList>
    </citation>
    <scope>NUCLEOTIDE SEQUENCE</scope>
    <source>
        <strain evidence="1">AVDCRST_MAG81</strain>
    </source>
</reference>
<organism evidence="1">
    <name type="scientific">uncultured Synechococcales cyanobacterium</name>
    <dbReference type="NCBI Taxonomy" id="1936017"/>
    <lineage>
        <taxon>Bacteria</taxon>
        <taxon>Bacillati</taxon>
        <taxon>Cyanobacteriota</taxon>
        <taxon>Cyanophyceae</taxon>
        <taxon>Synechococcales</taxon>
        <taxon>environmental samples</taxon>
    </lineage>
</organism>
<protein>
    <submittedName>
        <fullName evidence="1">Uncharacterized protein</fullName>
    </submittedName>
</protein>
<dbReference type="AlphaFoldDB" id="A0A6J4VJ67"/>
<accession>A0A6J4VJ67</accession>
<dbReference type="EMBL" id="CADCWO010000145">
    <property type="protein sequence ID" value="CAA9578866.1"/>
    <property type="molecule type" value="Genomic_DNA"/>
</dbReference>